<organism evidence="3 4">
    <name type="scientific">Candida viswanathii</name>
    <dbReference type="NCBI Taxonomy" id="5486"/>
    <lineage>
        <taxon>Eukaryota</taxon>
        <taxon>Fungi</taxon>
        <taxon>Dikarya</taxon>
        <taxon>Ascomycota</taxon>
        <taxon>Saccharomycotina</taxon>
        <taxon>Pichiomycetes</taxon>
        <taxon>Debaryomycetaceae</taxon>
        <taxon>Candida/Lodderomyces clade</taxon>
        <taxon>Candida</taxon>
    </lineage>
</organism>
<dbReference type="PANTHER" id="PTHR10281">
    <property type="entry name" value="MEMBRANE-ASSOCIATED PROGESTERONE RECEPTOR COMPONENT-RELATED"/>
    <property type="match status" value="1"/>
</dbReference>
<reference evidence="3 4" key="1">
    <citation type="submission" date="2018-06" db="EMBL/GenBank/DDBJ databases">
        <title>Whole genome sequencing of Candida tropicalis (genome annotated by CSBL at Korea University).</title>
        <authorList>
            <person name="Ahn J."/>
        </authorList>
    </citation>
    <scope>NUCLEOTIDE SEQUENCE [LARGE SCALE GENOMIC DNA]</scope>
    <source>
        <strain evidence="3 4">ATCC 20962</strain>
    </source>
</reference>
<dbReference type="SMART" id="SM01117">
    <property type="entry name" value="Cyt-b5"/>
    <property type="match status" value="1"/>
</dbReference>
<dbReference type="PANTHER" id="PTHR10281:SF76">
    <property type="entry name" value="CALCUTTA CUP-RELATED"/>
    <property type="match status" value="1"/>
</dbReference>
<feature type="domain" description="Cytochrome b5 heme-binding" evidence="2">
    <location>
        <begin position="28"/>
        <end position="125"/>
    </location>
</feature>
<sequence length="128" mass="14834">MAFGDKHQEPTDIFLENEKLSIHDLPIFTRTQLSQYNGTEKPKLYVAIRGYIYDVTANVKSYGPGKGYHAFVGKDASRMLGLNKLKLPEGEDPWYTDDLTDKQQKIIDDWTTFFKMRYHIVGVVVDHY</sequence>
<dbReference type="InterPro" id="IPR001199">
    <property type="entry name" value="Cyt_B5-like_heme/steroid-bd"/>
</dbReference>
<accession>A0A367XMG9</accession>
<evidence type="ECO:0000313" key="4">
    <source>
        <dbReference type="Proteomes" id="UP000253472"/>
    </source>
</evidence>
<dbReference type="Proteomes" id="UP000253472">
    <property type="component" value="Unassembled WGS sequence"/>
</dbReference>
<proteinExistence type="inferred from homology"/>
<dbReference type="FunFam" id="3.10.120.10:FF:000003">
    <property type="entry name" value="membrane-associated progesterone receptor component 1"/>
    <property type="match status" value="1"/>
</dbReference>
<dbReference type="OrthoDB" id="899at2759"/>
<dbReference type="GO" id="GO:0020037">
    <property type="term" value="F:heme binding"/>
    <property type="evidence" value="ECO:0007669"/>
    <property type="project" value="UniProtKB-ARBA"/>
</dbReference>
<comment type="similarity">
    <text evidence="1">Belongs to the cytochrome b5 family. MAPR subfamily.</text>
</comment>
<dbReference type="Gene3D" id="3.10.120.10">
    <property type="entry name" value="Cytochrome b5-like heme/steroid binding domain"/>
    <property type="match status" value="1"/>
</dbReference>
<evidence type="ECO:0000313" key="3">
    <source>
        <dbReference type="EMBL" id="RCK54629.1"/>
    </source>
</evidence>
<protein>
    <submittedName>
        <fullName evidence="3">Putative steroid-binding protein 3</fullName>
    </submittedName>
</protein>
<gene>
    <name evidence="3" type="primary">MP3_1</name>
    <name evidence="3" type="ORF">Cantr_04045</name>
</gene>
<dbReference type="Pfam" id="PF00173">
    <property type="entry name" value="Cyt-b5"/>
    <property type="match status" value="1"/>
</dbReference>
<name>A0A367XMG9_9ASCO</name>
<evidence type="ECO:0000256" key="1">
    <source>
        <dbReference type="ARBA" id="ARBA00038357"/>
    </source>
</evidence>
<dbReference type="GO" id="GO:0012505">
    <property type="term" value="C:endomembrane system"/>
    <property type="evidence" value="ECO:0007669"/>
    <property type="project" value="TreeGrafter"/>
</dbReference>
<dbReference type="InterPro" id="IPR036400">
    <property type="entry name" value="Cyt_B5-like_heme/steroid_sf"/>
</dbReference>
<dbReference type="AlphaFoldDB" id="A0A367XMG9"/>
<evidence type="ECO:0000259" key="2">
    <source>
        <dbReference type="SMART" id="SM01117"/>
    </source>
</evidence>
<dbReference type="EMBL" id="QLNQ01000030">
    <property type="protein sequence ID" value="RCK54629.1"/>
    <property type="molecule type" value="Genomic_DNA"/>
</dbReference>
<keyword evidence="4" id="KW-1185">Reference proteome</keyword>
<dbReference type="SUPFAM" id="SSF55856">
    <property type="entry name" value="Cytochrome b5-like heme/steroid binding domain"/>
    <property type="match status" value="1"/>
</dbReference>
<dbReference type="InterPro" id="IPR050577">
    <property type="entry name" value="MAPR/NEUFC/NENF-like"/>
</dbReference>
<dbReference type="GO" id="GO:0016020">
    <property type="term" value="C:membrane"/>
    <property type="evidence" value="ECO:0007669"/>
    <property type="project" value="TreeGrafter"/>
</dbReference>
<dbReference type="STRING" id="5486.A0A367XMG9"/>
<comment type="caution">
    <text evidence="3">The sequence shown here is derived from an EMBL/GenBank/DDBJ whole genome shotgun (WGS) entry which is preliminary data.</text>
</comment>